<evidence type="ECO:0000313" key="2">
    <source>
        <dbReference type="WBParaSite" id="ASIM_0001953801-mRNA-1"/>
    </source>
</evidence>
<sequence>LNGFISATEILLDVMTKNHIQRLVYVGDAFAVLPPGDNYGLSEYMHQTLPARFMLGCYGESKARAEFVVRRAAEKGEVSAIILRPTFIFGEGEPHLVSMAKKVCMAQGGIPNINGDDRGNHQFVIHIKIYAGNMAAIMERCLRCLIDEPEKYNNEVIFCVDRTTCTPFKDFILPYMKAAGFKHCEAQSYLRSFISAAYTSLLSKFDPGTCRDHLTLNAHRFLNGWTVGFSNRKLRLLLDFVPPFDQQEAMKQSLAWYERNDCIPEQRQSITIANERPRMG</sequence>
<dbReference type="Pfam" id="PF01073">
    <property type="entry name" value="3Beta_HSD"/>
    <property type="match status" value="1"/>
</dbReference>
<reference evidence="2" key="1">
    <citation type="submission" date="2017-02" db="UniProtKB">
        <authorList>
            <consortium name="WormBaseParasite"/>
        </authorList>
    </citation>
    <scope>IDENTIFICATION</scope>
</reference>
<name>A0A0M3KEX9_ANISI</name>
<dbReference type="SUPFAM" id="SSF51735">
    <property type="entry name" value="NAD(P)-binding Rossmann-fold domains"/>
    <property type="match status" value="1"/>
</dbReference>
<dbReference type="Gene3D" id="3.40.50.720">
    <property type="entry name" value="NAD(P)-binding Rossmann-like Domain"/>
    <property type="match status" value="1"/>
</dbReference>
<dbReference type="GO" id="GO:0016616">
    <property type="term" value="F:oxidoreductase activity, acting on the CH-OH group of donors, NAD or NADP as acceptor"/>
    <property type="evidence" value="ECO:0007669"/>
    <property type="project" value="InterPro"/>
</dbReference>
<accession>A0A0M3KEX9</accession>
<proteinExistence type="predicted"/>
<feature type="domain" description="3-beta hydroxysteroid dehydrogenase/isomerase" evidence="1">
    <location>
        <begin position="5"/>
        <end position="183"/>
    </location>
</feature>
<dbReference type="AlphaFoldDB" id="A0A0M3KEX9"/>
<organism evidence="2">
    <name type="scientific">Anisakis simplex</name>
    <name type="common">Herring worm</name>
    <dbReference type="NCBI Taxonomy" id="6269"/>
    <lineage>
        <taxon>Eukaryota</taxon>
        <taxon>Metazoa</taxon>
        <taxon>Ecdysozoa</taxon>
        <taxon>Nematoda</taxon>
        <taxon>Chromadorea</taxon>
        <taxon>Rhabditida</taxon>
        <taxon>Spirurina</taxon>
        <taxon>Ascaridomorpha</taxon>
        <taxon>Ascaridoidea</taxon>
        <taxon>Anisakidae</taxon>
        <taxon>Anisakis</taxon>
        <taxon>Anisakis simplex complex</taxon>
    </lineage>
</organism>
<dbReference type="InterPro" id="IPR036291">
    <property type="entry name" value="NAD(P)-bd_dom_sf"/>
</dbReference>
<dbReference type="InterPro" id="IPR002225">
    <property type="entry name" value="3Beta_OHSteriod_DH/Estase"/>
</dbReference>
<dbReference type="GO" id="GO:0006694">
    <property type="term" value="P:steroid biosynthetic process"/>
    <property type="evidence" value="ECO:0007669"/>
    <property type="project" value="InterPro"/>
</dbReference>
<protein>
    <submittedName>
        <fullName evidence="2">3Beta_HSD domain-containing protein</fullName>
    </submittedName>
</protein>
<dbReference type="WBParaSite" id="ASIM_0001953801-mRNA-1">
    <property type="protein sequence ID" value="ASIM_0001953801-mRNA-1"/>
    <property type="gene ID" value="ASIM_0001953801"/>
</dbReference>
<evidence type="ECO:0000259" key="1">
    <source>
        <dbReference type="Pfam" id="PF01073"/>
    </source>
</evidence>